<proteinExistence type="predicted"/>
<dbReference type="EMBL" id="KZ820424">
    <property type="protein sequence ID" value="PWN47469.1"/>
    <property type="molecule type" value="Genomic_DNA"/>
</dbReference>
<protein>
    <submittedName>
        <fullName evidence="1">Pectin lyase-like protein</fullName>
    </submittedName>
</protein>
<accession>A0ACD0NNX1</accession>
<sequence>MASSATTYSECQRPKPQGQQLESCPAGTVYVSQTDPQSTFGTIQAAILSLPLDMSSQTILIGPGNYHEVVNVTRKGPTTLLGITSDPDDYRRNQVHVWNSSYINQATQVAGQDNADASVLTVSPNRAASLVGSGPSGAPLQPEFGCVDFRTYNIDFANRATVNGVEKKDGQTGPSAALSVSYANASFYQSTFYSYQDTVYIGRNASAFFYSGEVRGWTDYLYGFGRAWFEATKLANRGNGGGLTAWKGSTLFYGNDTNGVYMNRGSVVRADDAPANLDLTHSCALGRPWNNMSVSIMKNMYQSDIVLPQGYIIWSKSDPRIVPGLTNFAEYNSMGPGWNATARNQSIETILTQDQANLYTVETVFGGIPSWIDLGTASLA</sequence>
<evidence type="ECO:0000313" key="2">
    <source>
        <dbReference type="Proteomes" id="UP000245626"/>
    </source>
</evidence>
<organism evidence="1 2">
    <name type="scientific">Violaceomyces palustris</name>
    <dbReference type="NCBI Taxonomy" id="1673888"/>
    <lineage>
        <taxon>Eukaryota</taxon>
        <taxon>Fungi</taxon>
        <taxon>Dikarya</taxon>
        <taxon>Basidiomycota</taxon>
        <taxon>Ustilaginomycotina</taxon>
        <taxon>Ustilaginomycetes</taxon>
        <taxon>Violaceomycetales</taxon>
        <taxon>Violaceomycetaceae</taxon>
        <taxon>Violaceomyces</taxon>
    </lineage>
</organism>
<dbReference type="Proteomes" id="UP000245626">
    <property type="component" value="Unassembled WGS sequence"/>
</dbReference>
<gene>
    <name evidence="1" type="ORF">IE53DRAFT_321177</name>
</gene>
<reference evidence="1 2" key="1">
    <citation type="journal article" date="2018" name="Mol. Biol. Evol.">
        <title>Broad Genomic Sampling Reveals a Smut Pathogenic Ancestry of the Fungal Clade Ustilaginomycotina.</title>
        <authorList>
            <person name="Kijpornyongpan T."/>
            <person name="Mondo S.J."/>
            <person name="Barry K."/>
            <person name="Sandor L."/>
            <person name="Lee J."/>
            <person name="Lipzen A."/>
            <person name="Pangilinan J."/>
            <person name="LaButti K."/>
            <person name="Hainaut M."/>
            <person name="Henrissat B."/>
            <person name="Grigoriev I.V."/>
            <person name="Spatafora J.W."/>
            <person name="Aime M.C."/>
        </authorList>
    </citation>
    <scope>NUCLEOTIDE SEQUENCE [LARGE SCALE GENOMIC DNA]</scope>
    <source>
        <strain evidence="1 2">SA 807</strain>
    </source>
</reference>
<keyword evidence="2" id="KW-1185">Reference proteome</keyword>
<evidence type="ECO:0000313" key="1">
    <source>
        <dbReference type="EMBL" id="PWN47469.1"/>
    </source>
</evidence>
<name>A0ACD0NNX1_9BASI</name>